<dbReference type="EMBL" id="CP155573">
    <property type="protein sequence ID" value="XFO68541.1"/>
    <property type="molecule type" value="Genomic_DNA"/>
</dbReference>
<dbReference type="Proteomes" id="UP000216752">
    <property type="component" value="Chromosome"/>
</dbReference>
<reference evidence="1" key="1">
    <citation type="submission" date="2024-05" db="EMBL/GenBank/DDBJ databases">
        <title>Isolation and characterization of Sporomusa carbonis sp. nov., a carboxydotrophic hydrogenogen in the genus of Sporomusa isolated from a charcoal burning pile.</title>
        <authorList>
            <person name="Boeer T."/>
            <person name="Rosenbaum F."/>
            <person name="Eysell L."/>
            <person name="Mueller V."/>
            <person name="Daniel R."/>
            <person name="Poehlein A."/>
        </authorList>
    </citation>
    <scope>NUCLEOTIDE SEQUENCE [LARGE SCALE GENOMIC DNA]</scope>
    <source>
        <strain evidence="1">DSM 10669</strain>
    </source>
</reference>
<protein>
    <submittedName>
        <fullName evidence="1">Uncharacterized protein</fullName>
    </submittedName>
</protein>
<evidence type="ECO:0000313" key="2">
    <source>
        <dbReference type="Proteomes" id="UP000216752"/>
    </source>
</evidence>
<organism evidence="1 2">
    <name type="scientific">Sporomusa silvacetica DSM 10669</name>
    <dbReference type="NCBI Taxonomy" id="1123289"/>
    <lineage>
        <taxon>Bacteria</taxon>
        <taxon>Bacillati</taxon>
        <taxon>Bacillota</taxon>
        <taxon>Negativicutes</taxon>
        <taxon>Selenomonadales</taxon>
        <taxon>Sporomusaceae</taxon>
        <taxon>Sporomusa</taxon>
    </lineage>
</organism>
<gene>
    <name evidence="1" type="ORF">SPSIL_047640</name>
</gene>
<sequence>MVCKNLEYYDRIYEYIQTKLAAKVNTIVSKQMVSRRFGKCQEFADEEGARD</sequence>
<evidence type="ECO:0000313" key="1">
    <source>
        <dbReference type="EMBL" id="XFO68541.1"/>
    </source>
</evidence>
<accession>A0ABZ3IS72</accession>
<keyword evidence="2" id="KW-1185">Reference proteome</keyword>
<name>A0ABZ3IS72_9FIRM</name>
<proteinExistence type="predicted"/>